<name>A0A0V0R590_PSEPJ</name>
<dbReference type="OMA" id="CANSCCK"/>
<feature type="compositionally biased region" description="Low complexity" evidence="1">
    <location>
        <begin position="907"/>
        <end position="936"/>
    </location>
</feature>
<comment type="caution">
    <text evidence="2">The sequence shown here is derived from an EMBL/GenBank/DDBJ whole genome shotgun (WGS) entry which is preliminary data.</text>
</comment>
<protein>
    <submittedName>
        <fullName evidence="2">Uncharacterized protein</fullName>
    </submittedName>
</protein>
<dbReference type="InParanoid" id="A0A0V0R590"/>
<gene>
    <name evidence="2" type="ORF">PPERSA_09317</name>
</gene>
<evidence type="ECO:0000256" key="1">
    <source>
        <dbReference type="SAM" id="MobiDB-lite"/>
    </source>
</evidence>
<reference evidence="2 3" key="1">
    <citation type="journal article" date="2015" name="Sci. Rep.">
        <title>Genome of the facultative scuticociliatosis pathogen Pseudocohnilembus persalinus provides insight into its virulence through horizontal gene transfer.</title>
        <authorList>
            <person name="Xiong J."/>
            <person name="Wang G."/>
            <person name="Cheng J."/>
            <person name="Tian M."/>
            <person name="Pan X."/>
            <person name="Warren A."/>
            <person name="Jiang C."/>
            <person name="Yuan D."/>
            <person name="Miao W."/>
        </authorList>
    </citation>
    <scope>NUCLEOTIDE SEQUENCE [LARGE SCALE GENOMIC DNA]</scope>
    <source>
        <strain evidence="2">36N120E</strain>
    </source>
</reference>
<dbReference type="EMBL" id="LDAU01000045">
    <property type="protein sequence ID" value="KRX09647.1"/>
    <property type="molecule type" value="Genomic_DNA"/>
</dbReference>
<evidence type="ECO:0000313" key="3">
    <source>
        <dbReference type="Proteomes" id="UP000054937"/>
    </source>
</evidence>
<feature type="region of interest" description="Disordered" evidence="1">
    <location>
        <begin position="907"/>
        <end position="944"/>
    </location>
</feature>
<proteinExistence type="predicted"/>
<evidence type="ECO:0000313" key="2">
    <source>
        <dbReference type="EMBL" id="KRX09647.1"/>
    </source>
</evidence>
<dbReference type="OrthoDB" id="308682at2759"/>
<dbReference type="AlphaFoldDB" id="A0A0V0R590"/>
<dbReference type="Proteomes" id="UP000054937">
    <property type="component" value="Unassembled WGS sequence"/>
</dbReference>
<keyword evidence="3" id="KW-1185">Reference proteome</keyword>
<accession>A0A0V0R590</accession>
<organism evidence="2 3">
    <name type="scientific">Pseudocohnilembus persalinus</name>
    <name type="common">Ciliate</name>
    <dbReference type="NCBI Taxonomy" id="266149"/>
    <lineage>
        <taxon>Eukaryota</taxon>
        <taxon>Sar</taxon>
        <taxon>Alveolata</taxon>
        <taxon>Ciliophora</taxon>
        <taxon>Intramacronucleata</taxon>
        <taxon>Oligohymenophorea</taxon>
        <taxon>Scuticociliatia</taxon>
        <taxon>Philasterida</taxon>
        <taxon>Pseudocohnilembidae</taxon>
        <taxon>Pseudocohnilembus</taxon>
    </lineage>
</organism>
<sequence length="944" mass="110709">MNPNLVRSELYEDDYIFNEQEFKEFHLVQTDPYWKARTTCYLLSINCFGDKQDLIQRAQALLFNNYLHKKPQTSQLRESAELDLELIVSKLHCKTGKYDHIKEIEVPYEENEVIEEKIFNAKFPWDIVPELSKIKKNLSYPDIYRGIVPLMRSTMIFYNHFASEDALTGVVGFPYTIKMLDYLSPPQLYSLVKNLQMKASFDASLRNSAIDILKQKLVDLYYAVDDNPRLHGVHMCQSPTDDCCNLSSQYCANNMCKLCCQNLQSRDPCHIHDNFEQFSRYKLKKLYHFEEIKDFDKTKTLRLYCRKLVRKYTLEQIFQGLGIEWEKLKIYFHHQAHKIQYIYLTFKTQEEAARVYNDRHIYEMKMEKEDVQIQCMNDGFWKKQELFQEPENVLVIIKPLSTLEIVEEIPKRHEYTKTIHNLVQTITQLSYGQYEISPDINPVTDMPCQQHMYITLPSKEMVDKMYNAQPYLGCLVAHKLSHIQYLPFLRYHKNQCLQCNSKKEYNCIHDMCKSCCSRQKYGILECPCSYNLQKTTQDQREEMVAKNPAEEDLLCEKCTIYRDGECKNKLCQECCQAQAIKKSCPFHESSVYLRKLIEMKPHAFARKCLQIVGEINLKLRNDLLNGRYDWFRPIHNCHIQNGMIKANKELQEVKDNGAYVRTALNMKHKKEGKILTYQGNQMVQIWVNTENKTVETLDREGQSYIEYIYGEANCQRKDRKWEENSLNHYRIYTEQEYTKFINSPCLKAGLQNNFDLFIIGLDSTNFSARELLQDIYSRLTTVVGEVQPQHIMLLDSETVKAEIYKQPDYMTIPHLEENFNQLGRGIIVKFNNVLDALALMVGEININVPLYDGSTGKPNIYPSAQLQQNLMNVDISKAEFNYQNAGPTFQTMNKEIKQAQNALNNLVNQGTNKNNNKGKFNNNKNKNKGKPFNGPKPNKKVKQN</sequence>